<evidence type="ECO:0000256" key="14">
    <source>
        <dbReference type="ARBA" id="ARBA00023134"/>
    </source>
</evidence>
<keyword evidence="6" id="KW-0547">Nucleotide-binding</keyword>
<evidence type="ECO:0000256" key="13">
    <source>
        <dbReference type="ARBA" id="ARBA00023128"/>
    </source>
</evidence>
<keyword evidence="7" id="KW-0999">Mitochondrion inner membrane</keyword>
<comment type="catalytic activity">
    <reaction evidence="18">
        <text>GTP + H2O = GDP + phosphate + H(+)</text>
        <dbReference type="Rhea" id="RHEA:19669"/>
        <dbReference type="ChEBI" id="CHEBI:15377"/>
        <dbReference type="ChEBI" id="CHEBI:15378"/>
        <dbReference type="ChEBI" id="CHEBI:37565"/>
        <dbReference type="ChEBI" id="CHEBI:43474"/>
        <dbReference type="ChEBI" id="CHEBI:58189"/>
        <dbReference type="EC" id="3.6.5.5"/>
    </reaction>
</comment>
<dbReference type="SMART" id="SM00053">
    <property type="entry name" value="DYNc"/>
    <property type="match status" value="1"/>
</dbReference>
<keyword evidence="5" id="KW-0053">Apoptosis</keyword>
<evidence type="ECO:0000256" key="5">
    <source>
        <dbReference type="ARBA" id="ARBA00022703"/>
    </source>
</evidence>
<keyword evidence="15" id="KW-0472">Membrane</keyword>
<evidence type="ECO:0000256" key="1">
    <source>
        <dbReference type="ARBA" id="ARBA00004434"/>
    </source>
</evidence>
<dbReference type="PANTHER" id="PTHR11566:SF67">
    <property type="entry name" value="DYNAMIN-LIKE 120 KDA PROTEIN, MITOCHONDRIAL"/>
    <property type="match status" value="1"/>
</dbReference>
<keyword evidence="9" id="KW-0809">Transit peptide</keyword>
<dbReference type="RefSeq" id="XP_021111183.1">
    <property type="nucleotide sequence ID" value="XM_021255524.1"/>
</dbReference>
<dbReference type="InterPro" id="IPR022812">
    <property type="entry name" value="Dynamin"/>
</dbReference>
<dbReference type="GO" id="GO:0048312">
    <property type="term" value="P:intracellular distribution of mitochondria"/>
    <property type="evidence" value="ECO:0007669"/>
    <property type="project" value="TreeGrafter"/>
</dbReference>
<evidence type="ECO:0000256" key="21">
    <source>
        <dbReference type="SAM" id="Coils"/>
    </source>
</evidence>
<dbReference type="PANTHER" id="PTHR11566">
    <property type="entry name" value="DYNAMIN"/>
    <property type="match status" value="1"/>
</dbReference>
<evidence type="ECO:0000256" key="2">
    <source>
        <dbReference type="ARBA" id="ARBA00004569"/>
    </source>
</evidence>
<dbReference type="CDD" id="cd08771">
    <property type="entry name" value="DLP_1"/>
    <property type="match status" value="1"/>
</dbReference>
<dbReference type="GO" id="GO:0016559">
    <property type="term" value="P:peroxisome fission"/>
    <property type="evidence" value="ECO:0007669"/>
    <property type="project" value="TreeGrafter"/>
</dbReference>
<dbReference type="PRINTS" id="PR00195">
    <property type="entry name" value="DYNAMIN"/>
</dbReference>
<dbReference type="CTD" id="4976"/>
<evidence type="ECO:0000256" key="9">
    <source>
        <dbReference type="ARBA" id="ARBA00022946"/>
    </source>
</evidence>
<dbReference type="SUPFAM" id="SSF52540">
    <property type="entry name" value="P-loop containing nucleoside triphosphate hydrolases"/>
    <property type="match status" value="1"/>
</dbReference>
<dbReference type="InterPro" id="IPR001401">
    <property type="entry name" value="Dynamin_GTPase"/>
</dbReference>
<evidence type="ECO:0000256" key="15">
    <source>
        <dbReference type="ARBA" id="ARBA00023136"/>
    </source>
</evidence>
<evidence type="ECO:0000256" key="11">
    <source>
        <dbReference type="ARBA" id="ARBA00023054"/>
    </source>
</evidence>
<accession>A0AAX6SRB8</accession>
<comment type="subunit">
    <text evidence="20">Oligomeric complex consisting of membrane-bound and soluble forms of OPA1. Interacts with RCC1L; RCC1L acts as a guanine nucleotide exchange factor (GEF) for OPA1 by exchanging bound GDP for free GTP. Interacts with CHCHD3 and IMMT; these interactions occur preferentially with soluble OPA1 forms. Interacts with PRELID1.</text>
</comment>
<dbReference type="GO" id="GO:0003924">
    <property type="term" value="F:GTPase activity"/>
    <property type="evidence" value="ECO:0007669"/>
    <property type="project" value="InterPro"/>
</dbReference>
<dbReference type="GO" id="GO:0010821">
    <property type="term" value="P:regulation of mitochondrion organization"/>
    <property type="evidence" value="ECO:0007669"/>
    <property type="project" value="UniProtKB-ARBA"/>
</dbReference>
<keyword evidence="16" id="KW-1015">Disulfide bond</keyword>
<evidence type="ECO:0000256" key="18">
    <source>
        <dbReference type="ARBA" id="ARBA00048040"/>
    </source>
</evidence>
<reference evidence="24" key="1">
    <citation type="submission" date="2025-08" db="UniProtKB">
        <authorList>
            <consortium name="RefSeq"/>
        </authorList>
    </citation>
    <scope>IDENTIFICATION</scope>
</reference>
<dbReference type="InterPro" id="IPR030381">
    <property type="entry name" value="G_DYNAMIN_dom"/>
</dbReference>
<dbReference type="GO" id="GO:0006897">
    <property type="term" value="P:endocytosis"/>
    <property type="evidence" value="ECO:0007669"/>
    <property type="project" value="TreeGrafter"/>
</dbReference>
<dbReference type="GO" id="GO:0006915">
    <property type="term" value="P:apoptotic process"/>
    <property type="evidence" value="ECO:0007669"/>
    <property type="project" value="UniProtKB-KW"/>
</dbReference>
<evidence type="ECO:0000256" key="12">
    <source>
        <dbReference type="ARBA" id="ARBA00023121"/>
    </source>
</evidence>
<evidence type="ECO:0000256" key="8">
    <source>
        <dbReference type="ARBA" id="ARBA00022801"/>
    </source>
</evidence>
<keyword evidence="4" id="KW-0812">Transmembrane</keyword>
<keyword evidence="10" id="KW-1133">Transmembrane helix</keyword>
<dbReference type="Pfam" id="PF19434">
    <property type="entry name" value="OPA1_C"/>
    <property type="match status" value="1"/>
</dbReference>
<evidence type="ECO:0000256" key="6">
    <source>
        <dbReference type="ARBA" id="ARBA00022741"/>
    </source>
</evidence>
<keyword evidence="12" id="KW-0446">Lipid-binding</keyword>
<keyword evidence="11 21" id="KW-0175">Coiled coil</keyword>
<evidence type="ECO:0000256" key="17">
    <source>
        <dbReference type="ARBA" id="ARBA00044791"/>
    </source>
</evidence>
<feature type="coiled-coil region" evidence="21">
    <location>
        <begin position="241"/>
        <end position="279"/>
    </location>
</feature>
<dbReference type="Pfam" id="PF00350">
    <property type="entry name" value="Dynamin_N"/>
    <property type="match status" value="1"/>
</dbReference>
<keyword evidence="13" id="KW-0496">Mitochondrion</keyword>
<gene>
    <name evidence="24" type="primary">Opa1</name>
</gene>
<evidence type="ECO:0000313" key="23">
    <source>
        <dbReference type="Proteomes" id="UP000694906"/>
    </source>
</evidence>
<evidence type="ECO:0000313" key="24">
    <source>
        <dbReference type="RefSeq" id="XP_021111183.1"/>
    </source>
</evidence>
<dbReference type="GeneID" id="101698766"/>
<dbReference type="InterPro" id="IPR045817">
    <property type="entry name" value="OPA1_C"/>
</dbReference>
<comment type="subcellular location">
    <subcellularLocation>
        <location evidence="1">Mitochondrion inner membrane</location>
        <topology evidence="1">Single-pass membrane protein</topology>
    </subcellularLocation>
    <subcellularLocation>
        <location evidence="2">Mitochondrion intermembrane space</location>
    </subcellularLocation>
</comment>
<evidence type="ECO:0000259" key="22">
    <source>
        <dbReference type="PROSITE" id="PS51718"/>
    </source>
</evidence>
<evidence type="ECO:0000256" key="19">
    <source>
        <dbReference type="ARBA" id="ARBA00056643"/>
    </source>
</evidence>
<dbReference type="Gene3D" id="3.40.50.300">
    <property type="entry name" value="P-loop containing nucleotide triphosphate hydrolases"/>
    <property type="match status" value="1"/>
</dbReference>
<dbReference type="GO" id="GO:0000266">
    <property type="term" value="P:mitochondrial fission"/>
    <property type="evidence" value="ECO:0007669"/>
    <property type="project" value="TreeGrafter"/>
</dbReference>
<comment type="function">
    <text evidence="19">Isoforms that contain the alternative exon 4b are required for mitochondrial genome maintenance, possibly by anchoring the mitochondrial nucleoids to the inner mitochondrial membrane.</text>
</comment>
<dbReference type="AlphaFoldDB" id="A0AAX6SRB8"/>
<dbReference type="GO" id="GO:0008053">
    <property type="term" value="P:mitochondrial fusion"/>
    <property type="evidence" value="ECO:0007669"/>
    <property type="project" value="TreeGrafter"/>
</dbReference>
<dbReference type="GO" id="GO:0008017">
    <property type="term" value="F:microtubule binding"/>
    <property type="evidence" value="ECO:0007669"/>
    <property type="project" value="TreeGrafter"/>
</dbReference>
<keyword evidence="8" id="KW-0378">Hydrolase</keyword>
<proteinExistence type="predicted"/>
<dbReference type="EC" id="3.6.5.5" evidence="3"/>
<name>A0AAX6SRB8_HETGA</name>
<evidence type="ECO:0000256" key="4">
    <source>
        <dbReference type="ARBA" id="ARBA00022692"/>
    </source>
</evidence>
<protein>
    <recommendedName>
        <fullName evidence="17">Dynamin-like GTPase OPA1, mitochondrial</fullName>
        <ecNumber evidence="3">3.6.5.5</ecNumber>
    </recommendedName>
</protein>
<feature type="coiled-coil region" evidence="21">
    <location>
        <begin position="922"/>
        <end position="949"/>
    </location>
</feature>
<evidence type="ECO:0000256" key="16">
    <source>
        <dbReference type="ARBA" id="ARBA00023157"/>
    </source>
</evidence>
<dbReference type="GO" id="GO:0005525">
    <property type="term" value="F:GTP binding"/>
    <property type="evidence" value="ECO:0007669"/>
    <property type="project" value="UniProtKB-KW"/>
</dbReference>
<dbReference type="GO" id="GO:0005758">
    <property type="term" value="C:mitochondrial intermembrane space"/>
    <property type="evidence" value="ECO:0007669"/>
    <property type="project" value="UniProtKB-SubCell"/>
</dbReference>
<keyword evidence="23" id="KW-1185">Reference proteome</keyword>
<keyword evidence="14" id="KW-0342">GTP-binding</keyword>
<dbReference type="GO" id="GO:0008289">
    <property type="term" value="F:lipid binding"/>
    <property type="evidence" value="ECO:0007669"/>
    <property type="project" value="UniProtKB-KW"/>
</dbReference>
<dbReference type="InterPro" id="IPR027417">
    <property type="entry name" value="P-loop_NTPase"/>
</dbReference>
<evidence type="ECO:0000256" key="10">
    <source>
        <dbReference type="ARBA" id="ARBA00022989"/>
    </source>
</evidence>
<dbReference type="FunFam" id="3.40.50.300:FF:000171">
    <property type="entry name" value="Dynamin-like 120 kDa protein, mitochondrial"/>
    <property type="match status" value="1"/>
</dbReference>
<dbReference type="InterPro" id="IPR045063">
    <property type="entry name" value="Dynamin_N"/>
</dbReference>
<evidence type="ECO:0000256" key="3">
    <source>
        <dbReference type="ARBA" id="ARBA00011980"/>
    </source>
</evidence>
<evidence type="ECO:0000256" key="20">
    <source>
        <dbReference type="ARBA" id="ARBA00064015"/>
    </source>
</evidence>
<dbReference type="Proteomes" id="UP000694906">
    <property type="component" value="Unplaced"/>
</dbReference>
<dbReference type="PROSITE" id="PS51718">
    <property type="entry name" value="G_DYNAMIN_2"/>
    <property type="match status" value="1"/>
</dbReference>
<sequence length="1003" mass="116336">MWRLRRAAVACEVCQSLVKHSSGMKGNSPLQKLHLVSRSIYHSRHPTLKFQRPHLRTSFQQFSSLTNLPLRKLKLSPVKCDYQPHRNFWPARLAARLLKLRYLVLGSAVGGGYTAKKTFDQWKDMIPDLSDYKWIVPDIVWEIDEYIDLEKIRKALPNSEDLAKLAPDLDKIVESLSLLKGFFTTGSPGETAFRATDHGSESDKPYRKQIQEHEEEARRAAGQYGTSYAQQKRKVSDKEKIDQLQEELLHTQLKYQRILERLEKENKELRKLVLQKDDKGIHHRKLKKSLIDMYSEVLDVLSDYDASYNTQDHLPRVIVVGDQSAGKTSVLEMIAQARIFPRGSGEMMTRSPVKVTLSEGPHHVALFKDSSREFDLTKEEDLAALRHEIELRMRKNVKEGYTVSPETISLNVKGPGLQRMVLVDLPGVINTVTSGMAPDTKETIFSISKAYMQNPNAIILCIQDGSVDAERSIVTDLVSQMDPHGRRTIFVLTKVDLAEKNVASPSRIQQIIEGKLFPMKALGYFAVVTGKGNSSESIEAIREYEEEFFQNSKLLKTSMLKAHQVTTRNLSLAVSDCFWKMVRESVEQQADSFKATRFNLETEWKNNYPRLRELDRNELFEKAKNEILDEVISLSQVTPKHWEEILQQSLWERVSTHVIENIYLPAAQTMNSGTFNTTVDIKLKQWTDKQLPNKAVEVAWETLQEEFSHFMTEPKGKEHDDIFDKLKEAVKEESIKRHKWNDFAEDSLRVIQHNALEDRSISDKQQWDAAIYFMEEALQARLKDTENAIENMIGPDWKKRWLHWKNRTQEECVHNETKNELEKMLKCNEEHPAYLASDEITTVRKNLESRGVEVDPSLIKDTWHQVYRRHFLKTALNHCNLCRRGFYYYQRHFVDSELECNDVVLFWRIQRMLAITANTLRQQLTNTEVRRLEKNVKEVLEDFAEDSEKKVKLLTGKRVQLAEDLTPSPERDRAGLEDKALLGGVVWIREAVIYMQFHMMRPR</sequence>
<evidence type="ECO:0000256" key="7">
    <source>
        <dbReference type="ARBA" id="ARBA00022792"/>
    </source>
</evidence>
<feature type="domain" description="Dynamin-type G" evidence="22">
    <location>
        <begin position="311"/>
        <end position="587"/>
    </location>
</feature>
<dbReference type="GO" id="GO:0005743">
    <property type="term" value="C:mitochondrial inner membrane"/>
    <property type="evidence" value="ECO:0007669"/>
    <property type="project" value="UniProtKB-SubCell"/>
</dbReference>
<dbReference type="GO" id="GO:0005874">
    <property type="term" value="C:microtubule"/>
    <property type="evidence" value="ECO:0007669"/>
    <property type="project" value="TreeGrafter"/>
</dbReference>
<organism evidence="23 24">
    <name type="scientific">Heterocephalus glaber</name>
    <name type="common">Naked mole rat</name>
    <dbReference type="NCBI Taxonomy" id="10181"/>
    <lineage>
        <taxon>Eukaryota</taxon>
        <taxon>Metazoa</taxon>
        <taxon>Chordata</taxon>
        <taxon>Craniata</taxon>
        <taxon>Vertebrata</taxon>
        <taxon>Euteleostomi</taxon>
        <taxon>Mammalia</taxon>
        <taxon>Eutheria</taxon>
        <taxon>Euarchontoglires</taxon>
        <taxon>Glires</taxon>
        <taxon>Rodentia</taxon>
        <taxon>Hystricomorpha</taxon>
        <taxon>Bathyergidae</taxon>
        <taxon>Heterocephalus</taxon>
    </lineage>
</organism>